<dbReference type="InterPro" id="IPR012910">
    <property type="entry name" value="Plug_dom"/>
</dbReference>
<dbReference type="GO" id="GO:0009279">
    <property type="term" value="C:cell outer membrane"/>
    <property type="evidence" value="ECO:0007669"/>
    <property type="project" value="UniProtKB-SubCell"/>
</dbReference>
<evidence type="ECO:0000256" key="3">
    <source>
        <dbReference type="ARBA" id="ARBA00022448"/>
    </source>
</evidence>
<dbReference type="GO" id="GO:0015344">
    <property type="term" value="F:siderophore uptake transmembrane transporter activity"/>
    <property type="evidence" value="ECO:0007669"/>
    <property type="project" value="TreeGrafter"/>
</dbReference>
<reference evidence="19 20" key="1">
    <citation type="submission" date="2020-08" db="EMBL/GenBank/DDBJ databases">
        <title>Genomic Encyclopedia of Type Strains, Phase III (KMG-III): the genomes of soil and plant-associated and newly described type strains.</title>
        <authorList>
            <person name="Whitman W."/>
        </authorList>
    </citation>
    <scope>NUCLEOTIDE SEQUENCE [LARGE SCALE GENOMIC DNA]</scope>
    <source>
        <strain evidence="19 20">CECT 8799</strain>
    </source>
</reference>
<dbReference type="InterPro" id="IPR039426">
    <property type="entry name" value="TonB-dep_rcpt-like"/>
</dbReference>
<dbReference type="PANTHER" id="PTHR32552">
    <property type="entry name" value="FERRICHROME IRON RECEPTOR-RELATED"/>
    <property type="match status" value="1"/>
</dbReference>
<sequence>MGHTNKNRRLIWGGSRMLCAGIAMAAQLPALAAEAEESSERIETVAVYGTDMSNYVFDKSEAATGFDADTDELPRSVQVIPEQVILDQNARNLNDVLRNVAGVTRAHGFGGAEDEFLIRGIANNHLFVDGNPVSARYQIDVSNIAQVEVVKGPASILHGQVSPGGIINVVTKKPRAQNATSVQLDLNEHGGRELTLDSSGRLGSDRLLYRTVVAVEDSETFREVNTTDGTEATSIERLSISPSLTWMPTERDEVTFRISLNDQQVPIDRGTVAVENENGELEIADIPRERRLGSEFDIRDSRDLLVQMDYDHYFNNGWTNRFKIGAFEKKFDDYQARPAAGLNPGLTTRAVQKNNGLLARTHDGNLDVTEKDFFVSNSLSGTFELGGVDNNLYVGANYYRRGVDHTDGLALTGAGIPGIYTYGVDVIDIYADEQLALAAPKTQTEISRNDEVTQEAGLSVQNLAQLTERLNLLAGLRYDYFEREAEQTAYYTALSAVAFVENATPEKREESDHNHNLSGQLGVLYEVVPGVSAYGAYSESFQPNYTDITAGVTSPDNLDPEKAKQVELGIKSQLFDDRVRLSLAWYDLNRHNVAKAENLQLRLNGEEDSRGIELEGSVQVVDGMNLIFSYARVDAEIIDDGEESRDNEGNTPYGVPEDSARLWGTYEFVDGRLRGLGLGAGAVYTGSRQGDDANTWKLPSYTVFDLAAWYYLPVSSDSQVKLQAGIKNLTDKEYYPANLNAFRINVGEPRTVYASVRYEL</sequence>
<keyword evidence="10 15" id="KW-0798">TonB box</keyword>
<organism evidence="19 20">
    <name type="scientific">Microbulbifer rhizosphaerae</name>
    <dbReference type="NCBI Taxonomy" id="1562603"/>
    <lineage>
        <taxon>Bacteria</taxon>
        <taxon>Pseudomonadati</taxon>
        <taxon>Pseudomonadota</taxon>
        <taxon>Gammaproteobacteria</taxon>
        <taxon>Cellvibrionales</taxon>
        <taxon>Microbulbiferaceae</taxon>
        <taxon>Microbulbifer</taxon>
    </lineage>
</organism>
<keyword evidence="11 14" id="KW-0472">Membrane</keyword>
<keyword evidence="7 16" id="KW-0732">Signal</keyword>
<keyword evidence="12 19" id="KW-0675">Receptor</keyword>
<evidence type="ECO:0000313" key="20">
    <source>
        <dbReference type="Proteomes" id="UP000535937"/>
    </source>
</evidence>
<dbReference type="PANTHER" id="PTHR32552:SF68">
    <property type="entry name" value="FERRICHROME OUTER MEMBRANE TRANSPORTER_PHAGE RECEPTOR"/>
    <property type="match status" value="1"/>
</dbReference>
<feature type="signal peptide" evidence="16">
    <location>
        <begin position="1"/>
        <end position="25"/>
    </location>
</feature>
<dbReference type="CDD" id="cd01347">
    <property type="entry name" value="ligand_gated_channel"/>
    <property type="match status" value="1"/>
</dbReference>
<evidence type="ECO:0000256" key="13">
    <source>
        <dbReference type="ARBA" id="ARBA00023237"/>
    </source>
</evidence>
<evidence type="ECO:0000256" key="7">
    <source>
        <dbReference type="ARBA" id="ARBA00022729"/>
    </source>
</evidence>
<keyword evidence="8" id="KW-0408">Iron</keyword>
<proteinExistence type="inferred from homology"/>
<name>A0A7W4W834_9GAMM</name>
<dbReference type="FunFam" id="2.170.130.10:FF:000001">
    <property type="entry name" value="Catecholate siderophore TonB-dependent receptor"/>
    <property type="match status" value="1"/>
</dbReference>
<feature type="chain" id="PRO_5030942231" evidence="16">
    <location>
        <begin position="26"/>
        <end position="760"/>
    </location>
</feature>
<dbReference type="InterPro" id="IPR010105">
    <property type="entry name" value="TonB_sidphr_rcpt"/>
</dbReference>
<dbReference type="RefSeq" id="WP_183455513.1">
    <property type="nucleotide sequence ID" value="NZ_JACHWZ010000001.1"/>
</dbReference>
<evidence type="ECO:0000256" key="1">
    <source>
        <dbReference type="ARBA" id="ARBA00004571"/>
    </source>
</evidence>
<evidence type="ECO:0000256" key="8">
    <source>
        <dbReference type="ARBA" id="ARBA00023004"/>
    </source>
</evidence>
<comment type="caution">
    <text evidence="19">The sequence shown here is derived from an EMBL/GenBank/DDBJ whole genome shotgun (WGS) entry which is preliminary data.</text>
</comment>
<dbReference type="GO" id="GO:0015891">
    <property type="term" value="P:siderophore transport"/>
    <property type="evidence" value="ECO:0007669"/>
    <property type="project" value="InterPro"/>
</dbReference>
<keyword evidence="20" id="KW-1185">Reference proteome</keyword>
<dbReference type="Gene3D" id="2.170.130.10">
    <property type="entry name" value="TonB-dependent receptor, plug domain"/>
    <property type="match status" value="1"/>
</dbReference>
<evidence type="ECO:0000259" key="18">
    <source>
        <dbReference type="Pfam" id="PF07715"/>
    </source>
</evidence>
<dbReference type="Gene3D" id="2.40.170.20">
    <property type="entry name" value="TonB-dependent receptor, beta-barrel domain"/>
    <property type="match status" value="1"/>
</dbReference>
<evidence type="ECO:0000256" key="16">
    <source>
        <dbReference type="SAM" id="SignalP"/>
    </source>
</evidence>
<feature type="domain" description="TonB-dependent receptor plug" evidence="18">
    <location>
        <begin position="71"/>
        <end position="166"/>
    </location>
</feature>
<evidence type="ECO:0000256" key="5">
    <source>
        <dbReference type="ARBA" id="ARBA00022496"/>
    </source>
</evidence>
<keyword evidence="4 14" id="KW-1134">Transmembrane beta strand</keyword>
<comment type="subcellular location">
    <subcellularLocation>
        <location evidence="1 14">Cell outer membrane</location>
        <topology evidence="1 14">Multi-pass membrane protein</topology>
    </subcellularLocation>
</comment>
<dbReference type="SUPFAM" id="SSF56935">
    <property type="entry name" value="Porins"/>
    <property type="match status" value="1"/>
</dbReference>
<evidence type="ECO:0000256" key="6">
    <source>
        <dbReference type="ARBA" id="ARBA00022692"/>
    </source>
</evidence>
<dbReference type="AlphaFoldDB" id="A0A7W4W834"/>
<dbReference type="PROSITE" id="PS52016">
    <property type="entry name" value="TONB_DEPENDENT_REC_3"/>
    <property type="match status" value="1"/>
</dbReference>
<dbReference type="Pfam" id="PF00593">
    <property type="entry name" value="TonB_dep_Rec_b-barrel"/>
    <property type="match status" value="1"/>
</dbReference>
<evidence type="ECO:0000256" key="10">
    <source>
        <dbReference type="ARBA" id="ARBA00023077"/>
    </source>
</evidence>
<dbReference type="NCBIfam" id="TIGR01783">
    <property type="entry name" value="TonB-siderophor"/>
    <property type="match status" value="1"/>
</dbReference>
<evidence type="ECO:0000256" key="15">
    <source>
        <dbReference type="RuleBase" id="RU003357"/>
    </source>
</evidence>
<dbReference type="InterPro" id="IPR000531">
    <property type="entry name" value="Beta-barrel_TonB"/>
</dbReference>
<keyword evidence="3 14" id="KW-0813">Transport</keyword>
<evidence type="ECO:0000259" key="17">
    <source>
        <dbReference type="Pfam" id="PF00593"/>
    </source>
</evidence>
<dbReference type="InterPro" id="IPR037066">
    <property type="entry name" value="Plug_dom_sf"/>
</dbReference>
<comment type="similarity">
    <text evidence="2 14 15">Belongs to the TonB-dependent receptor family.</text>
</comment>
<evidence type="ECO:0000256" key="9">
    <source>
        <dbReference type="ARBA" id="ARBA00023065"/>
    </source>
</evidence>
<evidence type="ECO:0000256" key="12">
    <source>
        <dbReference type="ARBA" id="ARBA00023170"/>
    </source>
</evidence>
<protein>
    <submittedName>
        <fullName evidence="19">Iron complex outermembrane receptor protein</fullName>
    </submittedName>
</protein>
<evidence type="ECO:0000256" key="2">
    <source>
        <dbReference type="ARBA" id="ARBA00009810"/>
    </source>
</evidence>
<accession>A0A7W4W834</accession>
<evidence type="ECO:0000313" key="19">
    <source>
        <dbReference type="EMBL" id="MBB3059214.1"/>
    </source>
</evidence>
<dbReference type="GO" id="GO:0038023">
    <property type="term" value="F:signaling receptor activity"/>
    <property type="evidence" value="ECO:0007669"/>
    <property type="project" value="InterPro"/>
</dbReference>
<keyword evidence="6 14" id="KW-0812">Transmembrane</keyword>
<gene>
    <name evidence="19" type="ORF">FHS09_000015</name>
</gene>
<dbReference type="InterPro" id="IPR036942">
    <property type="entry name" value="Beta-barrel_TonB_sf"/>
</dbReference>
<keyword evidence="5" id="KW-0410">Iron transport</keyword>
<keyword evidence="9" id="KW-0406">Ion transport</keyword>
<evidence type="ECO:0000256" key="11">
    <source>
        <dbReference type="ARBA" id="ARBA00023136"/>
    </source>
</evidence>
<dbReference type="Pfam" id="PF07715">
    <property type="entry name" value="Plug"/>
    <property type="match status" value="1"/>
</dbReference>
<dbReference type="Proteomes" id="UP000535937">
    <property type="component" value="Unassembled WGS sequence"/>
</dbReference>
<keyword evidence="13 14" id="KW-0998">Cell outer membrane</keyword>
<evidence type="ECO:0000256" key="14">
    <source>
        <dbReference type="PROSITE-ProRule" id="PRU01360"/>
    </source>
</evidence>
<evidence type="ECO:0000256" key="4">
    <source>
        <dbReference type="ARBA" id="ARBA00022452"/>
    </source>
</evidence>
<dbReference type="EMBL" id="JACHWZ010000001">
    <property type="protein sequence ID" value="MBB3059214.1"/>
    <property type="molecule type" value="Genomic_DNA"/>
</dbReference>
<feature type="domain" description="TonB-dependent receptor-like beta-barrel" evidence="17">
    <location>
        <begin position="288"/>
        <end position="729"/>
    </location>
</feature>